<keyword evidence="2" id="KW-0255">Endonuclease</keyword>
<dbReference type="InterPro" id="IPR044925">
    <property type="entry name" value="His-Me_finger_sf"/>
</dbReference>
<keyword evidence="2" id="KW-0378">Hydrolase</keyword>
<organism evidence="2 3">
    <name type="scientific">Acinetobacter phage vB_AbaP_PD-6A3</name>
    <dbReference type="NCBI Taxonomy" id="1701807"/>
    <lineage>
        <taxon>Viruses</taxon>
        <taxon>Duplodnaviria</taxon>
        <taxon>Heunggongvirae</taxon>
        <taxon>Uroviricota</taxon>
        <taxon>Caudoviricetes</taxon>
        <taxon>Autographivirales</taxon>
        <taxon>Autoscriptoviridae</taxon>
        <taxon>Beijerinckvirinae</taxon>
        <taxon>Friunavirus</taxon>
        <taxon>Friunavirus PD6A3</taxon>
    </lineage>
</organism>
<dbReference type="GeneID" id="26518406"/>
<dbReference type="KEGG" id="vg:26518406"/>
<evidence type="ECO:0000313" key="2">
    <source>
        <dbReference type="EMBL" id="ALM01880.1"/>
    </source>
</evidence>
<dbReference type="Pfam" id="PF13392">
    <property type="entry name" value="HNH_3"/>
    <property type="match status" value="1"/>
</dbReference>
<dbReference type="SUPFAM" id="SSF54060">
    <property type="entry name" value="His-Me finger endonucleases"/>
    <property type="match status" value="1"/>
</dbReference>
<evidence type="ECO:0000313" key="3">
    <source>
        <dbReference type="Proteomes" id="UP000203375"/>
    </source>
</evidence>
<dbReference type="Proteomes" id="UP000203375">
    <property type="component" value="Segment"/>
</dbReference>
<dbReference type="OrthoDB" id="21336at10239"/>
<dbReference type="GO" id="GO:0004519">
    <property type="term" value="F:endonuclease activity"/>
    <property type="evidence" value="ECO:0007669"/>
    <property type="project" value="UniProtKB-KW"/>
</dbReference>
<protein>
    <submittedName>
        <fullName evidence="2">Putative HNH endonuclease</fullName>
    </submittedName>
</protein>
<evidence type="ECO:0000259" key="1">
    <source>
        <dbReference type="Pfam" id="PF13392"/>
    </source>
</evidence>
<dbReference type="EMBL" id="KT388102">
    <property type="protein sequence ID" value="ALM01880.1"/>
    <property type="molecule type" value="Genomic_DNA"/>
</dbReference>
<dbReference type="RefSeq" id="YP_009190499.1">
    <property type="nucleotide sequence ID" value="NC_028684.1"/>
</dbReference>
<accession>A0A0S1RZS3</accession>
<reference evidence="2 3" key="1">
    <citation type="submission" date="2015-08" db="EMBL/GenBank/DDBJ databases">
        <title>Isolation and characterization of an extensively-drug resistant Acinetobacter baumannii bacteriophage with broad host range.</title>
        <authorList>
            <person name="Liu Y."/>
            <person name="Guo X."/>
            <person name="Tang J."/>
            <person name="Liu F."/>
            <person name="Fan H."/>
            <person name="Yan Y."/>
            <person name="Xu Y."/>
            <person name="Shi Y."/>
        </authorList>
    </citation>
    <scope>NUCLEOTIDE SEQUENCE [LARGE SCALE GENOMIC DNA]</scope>
</reference>
<name>A0A0S1RZS3_9CAUD</name>
<proteinExistence type="predicted"/>
<keyword evidence="3" id="KW-1185">Reference proteome</keyword>
<feature type="domain" description="HNH nuclease" evidence="1">
    <location>
        <begin position="53"/>
        <end position="96"/>
    </location>
</feature>
<dbReference type="Gene3D" id="3.90.75.20">
    <property type="match status" value="1"/>
</dbReference>
<sequence>MFSEELREVFEYDSLTGQIIRRVRTGNYAANTVCNSLSNQGYIKVTYKGKQMLAHRLAWFLHYNEQPPQQIDHINLDKTDNRLSNLRATTTSQNQMNIKVHKRSTTGIKGIMPVRGGKLFRAEVCLNGKRYQKHSKDIEVLKRWVVTKREELHKEFASH</sequence>
<gene>
    <name evidence="2" type="ORF">vBAbaPPD6A3_40</name>
</gene>
<keyword evidence="2" id="KW-0540">Nuclease</keyword>
<dbReference type="InterPro" id="IPR003615">
    <property type="entry name" value="HNH_nuc"/>
</dbReference>